<proteinExistence type="inferred from homology"/>
<keyword evidence="2" id="KW-1133">Transmembrane helix</keyword>
<keyword evidence="2" id="KW-0812">Transmembrane</keyword>
<dbReference type="Proteomes" id="UP000507470">
    <property type="component" value="Unassembled WGS sequence"/>
</dbReference>
<organism evidence="3 4">
    <name type="scientific">Mytilus coruscus</name>
    <name type="common">Sea mussel</name>
    <dbReference type="NCBI Taxonomy" id="42192"/>
    <lineage>
        <taxon>Eukaryota</taxon>
        <taxon>Metazoa</taxon>
        <taxon>Spiralia</taxon>
        <taxon>Lophotrochozoa</taxon>
        <taxon>Mollusca</taxon>
        <taxon>Bivalvia</taxon>
        <taxon>Autobranchia</taxon>
        <taxon>Pteriomorphia</taxon>
        <taxon>Mytilida</taxon>
        <taxon>Mytiloidea</taxon>
        <taxon>Mytilidae</taxon>
        <taxon>Mytilinae</taxon>
        <taxon>Mytilus</taxon>
    </lineage>
</organism>
<feature type="transmembrane region" description="Helical" evidence="2">
    <location>
        <begin position="106"/>
        <end position="128"/>
    </location>
</feature>
<dbReference type="GO" id="GO:0016020">
    <property type="term" value="C:membrane"/>
    <property type="evidence" value="ECO:0007669"/>
    <property type="project" value="TreeGrafter"/>
</dbReference>
<feature type="transmembrane region" description="Helical" evidence="2">
    <location>
        <begin position="243"/>
        <end position="263"/>
    </location>
</feature>
<protein>
    <recommendedName>
        <fullName evidence="5">Apolipoprotein L3</fullName>
    </recommendedName>
</protein>
<dbReference type="EMBL" id="CACVKT020004002">
    <property type="protein sequence ID" value="CAC5387500.1"/>
    <property type="molecule type" value="Genomic_DNA"/>
</dbReference>
<dbReference type="AlphaFoldDB" id="A0A6J8BXC3"/>
<dbReference type="Pfam" id="PF05461">
    <property type="entry name" value="ApoL"/>
    <property type="match status" value="1"/>
</dbReference>
<dbReference type="GO" id="GO:0006869">
    <property type="term" value="P:lipid transport"/>
    <property type="evidence" value="ECO:0007669"/>
    <property type="project" value="InterPro"/>
</dbReference>
<dbReference type="GO" id="GO:0005576">
    <property type="term" value="C:extracellular region"/>
    <property type="evidence" value="ECO:0007669"/>
    <property type="project" value="InterPro"/>
</dbReference>
<dbReference type="InterPro" id="IPR008405">
    <property type="entry name" value="ApoL"/>
</dbReference>
<accession>A0A6J8BXC3</accession>
<dbReference type="GO" id="GO:0042157">
    <property type="term" value="P:lipoprotein metabolic process"/>
    <property type="evidence" value="ECO:0007669"/>
    <property type="project" value="InterPro"/>
</dbReference>
<dbReference type="PANTHER" id="PTHR14096">
    <property type="entry name" value="APOLIPOPROTEIN L"/>
    <property type="match status" value="1"/>
</dbReference>
<comment type="similarity">
    <text evidence="1">Belongs to the apolipoprotein L family.</text>
</comment>
<sequence>MPKCRAPVVIEKKLKSLQRLRLETYSAYNMSDSLCTKAHKLEKNLNEWIKCKDEAVKELKDLAVNLDEHFQKICKAKIAGSTTSLGGGILAVVGFGLSFVTFGASLGLTIAGSVIAGAGGITVGGSMITDAMLSKQRRESAQAILDKYNELVETIKEECIEIGEMLQQKDEKMEKFPHWVDFWSKLAFGAGTTTKCITWDILAKTILASLRITASYADDALAVGARAGASAFRTIGSTAGQGLHIAGGVVGILVMPLDIYTLVDSAIDIHKNNPHKVSSKIREWADHIDKSCPTKWDIQVMMDKTFQQQLCFQIILDDTVYAGENVGSSLFETFGPEEVLHIIGGVIGNILIFCDIFILANAAYTVHKDKTNGTGSAIKQIVDQIIECPNEKDIEAMKEEVSNLHE</sequence>
<feature type="transmembrane region" description="Helical" evidence="2">
    <location>
        <begin position="78"/>
        <end position="100"/>
    </location>
</feature>
<dbReference type="PANTHER" id="PTHR14096:SF28">
    <property type="entry name" value="APOLIPOPROTEIN L, 1-RELATED"/>
    <property type="match status" value="1"/>
</dbReference>
<evidence type="ECO:0000313" key="4">
    <source>
        <dbReference type="Proteomes" id="UP000507470"/>
    </source>
</evidence>
<evidence type="ECO:0000313" key="3">
    <source>
        <dbReference type="EMBL" id="CAC5387500.1"/>
    </source>
</evidence>
<dbReference type="OrthoDB" id="5976087at2759"/>
<evidence type="ECO:0008006" key="5">
    <source>
        <dbReference type="Google" id="ProtNLM"/>
    </source>
</evidence>
<evidence type="ECO:0000256" key="1">
    <source>
        <dbReference type="ARBA" id="ARBA00010090"/>
    </source>
</evidence>
<dbReference type="GO" id="GO:0008289">
    <property type="term" value="F:lipid binding"/>
    <property type="evidence" value="ECO:0007669"/>
    <property type="project" value="InterPro"/>
</dbReference>
<name>A0A6J8BXC3_MYTCO</name>
<feature type="transmembrane region" description="Helical" evidence="2">
    <location>
        <begin position="339"/>
        <end position="360"/>
    </location>
</feature>
<gene>
    <name evidence="3" type="ORF">MCOR_22818</name>
</gene>
<keyword evidence="4" id="KW-1185">Reference proteome</keyword>
<evidence type="ECO:0000256" key="2">
    <source>
        <dbReference type="SAM" id="Phobius"/>
    </source>
</evidence>
<keyword evidence="2" id="KW-0472">Membrane</keyword>
<reference evidence="3 4" key="1">
    <citation type="submission" date="2020-06" db="EMBL/GenBank/DDBJ databases">
        <authorList>
            <person name="Li R."/>
            <person name="Bekaert M."/>
        </authorList>
    </citation>
    <scope>NUCLEOTIDE SEQUENCE [LARGE SCALE GENOMIC DNA]</scope>
    <source>
        <strain evidence="4">wild</strain>
    </source>
</reference>